<evidence type="ECO:0000259" key="3">
    <source>
        <dbReference type="Pfam" id="PF01031"/>
    </source>
</evidence>
<evidence type="ECO:0000313" key="5">
    <source>
        <dbReference type="Proteomes" id="UP000269721"/>
    </source>
</evidence>
<dbReference type="InterPro" id="IPR045063">
    <property type="entry name" value="Dynamin_N"/>
</dbReference>
<dbReference type="InterPro" id="IPR027417">
    <property type="entry name" value="P-loop_NTPase"/>
</dbReference>
<feature type="compositionally biased region" description="Basic and acidic residues" evidence="1">
    <location>
        <begin position="164"/>
        <end position="174"/>
    </location>
</feature>
<sequence>MSGGANAHFWRVAGNTPLDGNPAGNIAAAAAQRERFLEEKTRFSGKPHLPGKTLAGAPCRFQEILTENRSWHETGNMGHHGLYPLYTLCVAGNPIPGFVYRRSASFHRHLKLDEAVAIREGPSSHDSSAGSGRHILYKGACCPHSLMSSLLNFSTEAQISHEDFSNAAQDDRINRRGRRQRHDPQQPRPRRQRYCLPRDPEMAVEHDEGHLRCIRVGDPLSGKISVVQAITGFDFARSDRMRVVIEISMTKGLPGSTLAACIFTTENRCDAKELSSPDDVTSVVEQKTKDLARGQYKKFAADLVIVEVTSPAIPNLSIVDVPGFDEIEEVVEINKSSKSTPSSRCPTSLFSLGPPRRPHTDDHRLLTRKSFSLGCVMILGRSQKHMEEGVGIEGAKDRETAFLKEHPELRTVTDHLVGPADLVAILSRVAQLRKREVLRKPKADFHEAMSSALAKLATLGPDPGQTAEEKRALLAEVWGVISQVLSEGTTGRFSHPVFKKSDLLLRARANALSDDFEATREQVPRLAASGFVNSALFDSRVARYIELWTAGAANLSESVRVLVVAVARTVLQEFASHVPHFIDEVLPLLDDVARRLAEEAIQRIIGSFESERRPFSRKNRFADAVEHINRAKASRGAEPLGPDYATLLSPKIKAAFENAKTKLSPKIKATLEDNKTTERTVEAIFNQLRSAPETPFGPTSARAEAEDLASRLEAYWPIASSRLDLKVQALLSDVTSVLAISKETLAFQKRREDVQNHIKGLAAVKDELGALEHVAAFRIVCGLRMVNAYFVHEGKGGDNFEEAVRVFAPDYGEVENDLAGSLV</sequence>
<organism evidence="4 5">
    <name type="scientific">Blyttiomyces helicus</name>
    <dbReference type="NCBI Taxonomy" id="388810"/>
    <lineage>
        <taxon>Eukaryota</taxon>
        <taxon>Fungi</taxon>
        <taxon>Fungi incertae sedis</taxon>
        <taxon>Chytridiomycota</taxon>
        <taxon>Chytridiomycota incertae sedis</taxon>
        <taxon>Chytridiomycetes</taxon>
        <taxon>Chytridiomycetes incertae sedis</taxon>
        <taxon>Blyttiomyces</taxon>
    </lineage>
</organism>
<feature type="region of interest" description="Disordered" evidence="1">
    <location>
        <begin position="164"/>
        <end position="194"/>
    </location>
</feature>
<proteinExistence type="predicted"/>
<dbReference type="Proteomes" id="UP000269721">
    <property type="component" value="Unassembled WGS sequence"/>
</dbReference>
<gene>
    <name evidence="4" type="ORF">BDK51DRAFT_40653</name>
</gene>
<dbReference type="GO" id="GO:0008017">
    <property type="term" value="F:microtubule binding"/>
    <property type="evidence" value="ECO:0007669"/>
    <property type="project" value="TreeGrafter"/>
</dbReference>
<dbReference type="GO" id="GO:0003924">
    <property type="term" value="F:GTPase activity"/>
    <property type="evidence" value="ECO:0007669"/>
    <property type="project" value="TreeGrafter"/>
</dbReference>
<dbReference type="Gene3D" id="3.40.50.300">
    <property type="entry name" value="P-loop containing nucleotide triphosphate hydrolases"/>
    <property type="match status" value="2"/>
</dbReference>
<dbReference type="GO" id="GO:0005737">
    <property type="term" value="C:cytoplasm"/>
    <property type="evidence" value="ECO:0007669"/>
    <property type="project" value="TreeGrafter"/>
</dbReference>
<protein>
    <submittedName>
        <fullName evidence="4">Uncharacterized protein</fullName>
    </submittedName>
</protein>
<dbReference type="Pfam" id="PF01031">
    <property type="entry name" value="Dynamin_M"/>
    <property type="match status" value="1"/>
</dbReference>
<dbReference type="InterPro" id="IPR000375">
    <property type="entry name" value="Dynamin_stalk"/>
</dbReference>
<dbReference type="OrthoDB" id="415706at2759"/>
<evidence type="ECO:0000256" key="1">
    <source>
        <dbReference type="SAM" id="MobiDB-lite"/>
    </source>
</evidence>
<dbReference type="AlphaFoldDB" id="A0A4P9WHB3"/>
<dbReference type="Pfam" id="PF00350">
    <property type="entry name" value="Dynamin_N"/>
    <property type="match status" value="1"/>
</dbReference>
<feature type="domain" description="Dynamin N-terminal" evidence="2">
    <location>
        <begin position="216"/>
        <end position="328"/>
    </location>
</feature>
<dbReference type="GO" id="GO:0005874">
    <property type="term" value="C:microtubule"/>
    <property type="evidence" value="ECO:0007669"/>
    <property type="project" value="TreeGrafter"/>
</dbReference>
<evidence type="ECO:0000313" key="4">
    <source>
        <dbReference type="EMBL" id="RKO89916.1"/>
    </source>
</evidence>
<keyword evidence="5" id="KW-1185">Reference proteome</keyword>
<evidence type="ECO:0000259" key="2">
    <source>
        <dbReference type="Pfam" id="PF00350"/>
    </source>
</evidence>
<reference evidence="5" key="1">
    <citation type="journal article" date="2018" name="Nat. Microbiol.">
        <title>Leveraging single-cell genomics to expand the fungal tree of life.</title>
        <authorList>
            <person name="Ahrendt S.R."/>
            <person name="Quandt C.A."/>
            <person name="Ciobanu D."/>
            <person name="Clum A."/>
            <person name="Salamov A."/>
            <person name="Andreopoulos B."/>
            <person name="Cheng J.F."/>
            <person name="Woyke T."/>
            <person name="Pelin A."/>
            <person name="Henrissat B."/>
            <person name="Reynolds N.K."/>
            <person name="Benny G.L."/>
            <person name="Smith M.E."/>
            <person name="James T.Y."/>
            <person name="Grigoriev I.V."/>
        </authorList>
    </citation>
    <scope>NUCLEOTIDE SEQUENCE [LARGE SCALE GENOMIC DNA]</scope>
</reference>
<dbReference type="EMBL" id="KZ995819">
    <property type="protein sequence ID" value="RKO89916.1"/>
    <property type="molecule type" value="Genomic_DNA"/>
</dbReference>
<name>A0A4P9WHB3_9FUNG</name>
<dbReference type="GO" id="GO:0016020">
    <property type="term" value="C:membrane"/>
    <property type="evidence" value="ECO:0007669"/>
    <property type="project" value="TreeGrafter"/>
</dbReference>
<dbReference type="PANTHER" id="PTHR11566">
    <property type="entry name" value="DYNAMIN"/>
    <property type="match status" value="1"/>
</dbReference>
<dbReference type="SUPFAM" id="SSF52540">
    <property type="entry name" value="P-loop containing nucleoside triphosphate hydrolases"/>
    <property type="match status" value="1"/>
</dbReference>
<feature type="compositionally biased region" description="Polar residues" evidence="1">
    <location>
        <begin position="335"/>
        <end position="350"/>
    </location>
</feature>
<dbReference type="Gene3D" id="1.20.120.1240">
    <property type="entry name" value="Dynamin, middle domain"/>
    <property type="match status" value="1"/>
</dbReference>
<feature type="domain" description="Dynamin stalk" evidence="3">
    <location>
        <begin position="372"/>
        <end position="626"/>
    </location>
</feature>
<feature type="region of interest" description="Disordered" evidence="1">
    <location>
        <begin position="335"/>
        <end position="362"/>
    </location>
</feature>
<accession>A0A4P9WHB3</accession>
<dbReference type="InterPro" id="IPR022812">
    <property type="entry name" value="Dynamin"/>
</dbReference>